<dbReference type="InParanoid" id="E3NKG0"/>
<dbReference type="PANTHER" id="PTHR11145:SF19">
    <property type="entry name" value="BTB DOMAIN-CONTAINING PROTEIN-RELATED"/>
    <property type="match status" value="1"/>
</dbReference>
<dbReference type="Pfam" id="PF02214">
    <property type="entry name" value="BTB_2"/>
    <property type="match status" value="1"/>
</dbReference>
<dbReference type="SUPFAM" id="SSF54695">
    <property type="entry name" value="POZ domain"/>
    <property type="match status" value="1"/>
</dbReference>
<dbReference type="CTD" id="9797804"/>
<dbReference type="InterPro" id="IPR003131">
    <property type="entry name" value="T1-type_BTB"/>
</dbReference>
<keyword evidence="3" id="KW-1185">Reference proteome</keyword>
<dbReference type="PANTHER" id="PTHR11145">
    <property type="entry name" value="BTB/POZ DOMAIN-CONTAINING ADAPTER FOR CUL3-MEDIATED RHOA DEGRADATION PROTEIN FAMILY MEMBER"/>
    <property type="match status" value="1"/>
</dbReference>
<dbReference type="OrthoDB" id="2414723at2759"/>
<organism evidence="3">
    <name type="scientific">Caenorhabditis remanei</name>
    <name type="common">Caenorhabditis vulgaris</name>
    <dbReference type="NCBI Taxonomy" id="31234"/>
    <lineage>
        <taxon>Eukaryota</taxon>
        <taxon>Metazoa</taxon>
        <taxon>Ecdysozoa</taxon>
        <taxon>Nematoda</taxon>
        <taxon>Chromadorea</taxon>
        <taxon>Rhabditida</taxon>
        <taxon>Rhabditina</taxon>
        <taxon>Rhabditomorpha</taxon>
        <taxon>Rhabditoidea</taxon>
        <taxon>Rhabditidae</taxon>
        <taxon>Peloderinae</taxon>
        <taxon>Caenorhabditis</taxon>
    </lineage>
</organism>
<feature type="domain" description="BTB" evidence="1">
    <location>
        <begin position="4"/>
        <end position="74"/>
    </location>
</feature>
<dbReference type="HOGENOM" id="CLU_086154_0_0_1"/>
<dbReference type="RefSeq" id="XP_003091112.2">
    <property type="nucleotide sequence ID" value="XM_003091064.2"/>
</dbReference>
<evidence type="ECO:0000313" key="2">
    <source>
        <dbReference type="EMBL" id="EFP02268.1"/>
    </source>
</evidence>
<dbReference type="Gene3D" id="3.30.710.10">
    <property type="entry name" value="Potassium Channel Kv1.1, Chain A"/>
    <property type="match status" value="1"/>
</dbReference>
<evidence type="ECO:0000259" key="1">
    <source>
        <dbReference type="PROSITE" id="PS50097"/>
    </source>
</evidence>
<dbReference type="FunCoup" id="E3NKG0">
    <property type="interactions" value="102"/>
</dbReference>
<dbReference type="PROSITE" id="PS50097">
    <property type="entry name" value="BTB"/>
    <property type="match status" value="1"/>
</dbReference>
<dbReference type="InterPro" id="IPR045068">
    <property type="entry name" value="BACURD1-3"/>
</dbReference>
<dbReference type="OMA" id="GKKPVQH"/>
<evidence type="ECO:0000313" key="3">
    <source>
        <dbReference type="Proteomes" id="UP000008281"/>
    </source>
</evidence>
<protein>
    <recommendedName>
        <fullName evidence="1">BTB domain-containing protein</fullName>
    </recommendedName>
</protein>
<dbReference type="CDD" id="cd18316">
    <property type="entry name" value="BTB_POZ_KCTD-like"/>
    <property type="match status" value="1"/>
</dbReference>
<accession>E3NKG0</accession>
<dbReference type="GeneID" id="9797804"/>
<dbReference type="EMBL" id="DS268799">
    <property type="protein sequence ID" value="EFP02268.1"/>
    <property type="molecule type" value="Genomic_DNA"/>
</dbReference>
<reference evidence="2" key="1">
    <citation type="submission" date="2007-07" db="EMBL/GenBank/DDBJ databases">
        <title>PCAP assembly of the Caenorhabditis remanei genome.</title>
        <authorList>
            <consortium name="The Caenorhabditis remanei Sequencing Consortium"/>
            <person name="Wilson R.K."/>
        </authorList>
    </citation>
    <scope>NUCLEOTIDE SEQUENCE [LARGE SCALE GENOMIC DNA]</scope>
    <source>
        <strain evidence="2">PB4641</strain>
    </source>
</reference>
<dbReference type="InterPro" id="IPR000210">
    <property type="entry name" value="BTB/POZ_dom"/>
</dbReference>
<proteinExistence type="predicted"/>
<dbReference type="STRING" id="31234.E3NKG0"/>
<sequence>MSANDEIVKLDVGGVIFKTSKPTLTKFDGFFKTMFESEDKLKEDENGCVFIDRDPKHFRLILNFMRDEDVVLPESLKEIQEILKEAKNYELDGLVKICIEKVPAESAAKPKFRLIESDVQMMQIVTNPEKPVLIIHYRMENWETATRYFSISNFQKKYEQYFDIYFKIATSIGDTKWSYSIHDKAPNIFSTPKSCQENNFYWSLENSINRFFQLRQ</sequence>
<dbReference type="Proteomes" id="UP000008281">
    <property type="component" value="Unassembled WGS sequence"/>
</dbReference>
<dbReference type="InterPro" id="IPR011333">
    <property type="entry name" value="SKP1/BTB/POZ_sf"/>
</dbReference>
<dbReference type="AlphaFoldDB" id="E3NKG0"/>
<dbReference type="KEGG" id="crq:GCK72_011179"/>
<dbReference type="eggNOG" id="KOG2716">
    <property type="taxonomic scope" value="Eukaryota"/>
</dbReference>
<dbReference type="GO" id="GO:0051260">
    <property type="term" value="P:protein homooligomerization"/>
    <property type="evidence" value="ECO:0007669"/>
    <property type="project" value="InterPro"/>
</dbReference>
<name>E3NKG0_CAERE</name>
<dbReference type="SMART" id="SM00225">
    <property type="entry name" value="BTB"/>
    <property type="match status" value="1"/>
</dbReference>
<gene>
    <name evidence="2" type="ORF">CRE_22163</name>
</gene>